<evidence type="ECO:0000256" key="2">
    <source>
        <dbReference type="SAM" id="SignalP"/>
    </source>
</evidence>
<reference evidence="5" key="1">
    <citation type="journal article" date="2023" name="Commun. Biol.">
        <title>Genome analysis of Parmales, the sister group of diatoms, reveals the evolutionary specialization of diatoms from phago-mixotrophs to photoautotrophs.</title>
        <authorList>
            <person name="Ban H."/>
            <person name="Sato S."/>
            <person name="Yoshikawa S."/>
            <person name="Yamada K."/>
            <person name="Nakamura Y."/>
            <person name="Ichinomiya M."/>
            <person name="Sato N."/>
            <person name="Blanc-Mathieu R."/>
            <person name="Endo H."/>
            <person name="Kuwata A."/>
            <person name="Ogata H."/>
        </authorList>
    </citation>
    <scope>NUCLEOTIDE SEQUENCE [LARGE SCALE GENOMIC DNA]</scope>
    <source>
        <strain evidence="5">NIES 3699</strain>
    </source>
</reference>
<evidence type="ECO:0000259" key="3">
    <source>
        <dbReference type="Pfam" id="PF08547"/>
    </source>
</evidence>
<dbReference type="EMBL" id="BRXX01000226">
    <property type="protein sequence ID" value="GMH98850.1"/>
    <property type="molecule type" value="Genomic_DNA"/>
</dbReference>
<accession>A0A9W7C373</accession>
<dbReference type="InterPro" id="IPR013857">
    <property type="entry name" value="NADH-UbQ_OxRdtase-assoc_prot30"/>
</dbReference>
<dbReference type="Proteomes" id="UP001165160">
    <property type="component" value="Unassembled WGS sequence"/>
</dbReference>
<dbReference type="GO" id="GO:0051082">
    <property type="term" value="F:unfolded protein binding"/>
    <property type="evidence" value="ECO:0007669"/>
    <property type="project" value="TreeGrafter"/>
</dbReference>
<comment type="caution">
    <text evidence="4">The sequence shown here is derived from an EMBL/GenBank/DDBJ whole genome shotgun (WGS) entry which is preliminary data.</text>
</comment>
<feature type="chain" id="PRO_5040979325" description="NADH:ubiquinone oxidoreductase intermediate-associated protein 30 domain-containing protein" evidence="2">
    <location>
        <begin position="20"/>
        <end position="212"/>
    </location>
</feature>
<dbReference type="InterPro" id="IPR039131">
    <property type="entry name" value="NDUFAF1"/>
</dbReference>
<dbReference type="SUPFAM" id="SSF49785">
    <property type="entry name" value="Galactose-binding domain-like"/>
    <property type="match status" value="1"/>
</dbReference>
<dbReference type="AlphaFoldDB" id="A0A9W7C373"/>
<evidence type="ECO:0000313" key="4">
    <source>
        <dbReference type="EMBL" id="GMH98850.1"/>
    </source>
</evidence>
<dbReference type="PANTHER" id="PTHR13194">
    <property type="entry name" value="COMPLEX I INTERMEDIATE-ASSOCIATED PROTEIN 30"/>
    <property type="match status" value="1"/>
</dbReference>
<comment type="similarity">
    <text evidence="1">Belongs to the CIA30 family.</text>
</comment>
<evidence type="ECO:0000256" key="1">
    <source>
        <dbReference type="ARBA" id="ARBA00007884"/>
    </source>
</evidence>
<dbReference type="Pfam" id="PF08547">
    <property type="entry name" value="CIA30"/>
    <property type="match status" value="1"/>
</dbReference>
<feature type="domain" description="NADH:ubiquinone oxidoreductase intermediate-associated protein 30" evidence="3">
    <location>
        <begin position="52"/>
        <end position="206"/>
    </location>
</feature>
<protein>
    <recommendedName>
        <fullName evidence="3">NADH:ubiquinone oxidoreductase intermediate-associated protein 30 domain-containing protein</fullName>
    </recommendedName>
</protein>
<dbReference type="PANTHER" id="PTHR13194:SF19">
    <property type="entry name" value="NAD(P)-BINDING ROSSMANN-FOLD SUPERFAMILY PROTEIN"/>
    <property type="match status" value="1"/>
</dbReference>
<dbReference type="InterPro" id="IPR008979">
    <property type="entry name" value="Galactose-bd-like_sf"/>
</dbReference>
<name>A0A9W7C373_9STRA</name>
<evidence type="ECO:0000313" key="5">
    <source>
        <dbReference type="Proteomes" id="UP001165160"/>
    </source>
</evidence>
<sequence length="212" mass="23147">MRLVPLVLALSLILSLSNAYLVSILSGLKQALWFNSPFNRVKKMSSSNLYPNAVTEFGPLDDVVMGGSSSSSFSSGKWSGTIVTNSGGFCGIRSKNFSLDASAFKGFEVVVRGGQNQRFKFITRDSSDWNGVAWTWEFDTSPSASATTKVKLPFSSARPTKFARTVPNVELDLSKLSTVQFTLSKFAFDGKLNPKFNGDGPFELYIDSVSLY</sequence>
<keyword evidence="2" id="KW-0732">Signal</keyword>
<proteinExistence type="inferred from homology"/>
<gene>
    <name evidence="4" type="ORF">TrVE_jg7254</name>
</gene>
<organism evidence="4 5">
    <name type="scientific">Triparma verrucosa</name>
    <dbReference type="NCBI Taxonomy" id="1606542"/>
    <lineage>
        <taxon>Eukaryota</taxon>
        <taxon>Sar</taxon>
        <taxon>Stramenopiles</taxon>
        <taxon>Ochrophyta</taxon>
        <taxon>Bolidophyceae</taxon>
        <taxon>Parmales</taxon>
        <taxon>Triparmaceae</taxon>
        <taxon>Triparma</taxon>
    </lineage>
</organism>
<keyword evidence="5" id="KW-1185">Reference proteome</keyword>
<dbReference type="GO" id="GO:0010257">
    <property type="term" value="P:NADH dehydrogenase complex assembly"/>
    <property type="evidence" value="ECO:0007669"/>
    <property type="project" value="TreeGrafter"/>
</dbReference>
<feature type="signal peptide" evidence="2">
    <location>
        <begin position="1"/>
        <end position="19"/>
    </location>
</feature>